<dbReference type="AlphaFoldDB" id="A0A919KGA2"/>
<evidence type="ECO:0000313" key="2">
    <source>
        <dbReference type="Proteomes" id="UP000619355"/>
    </source>
</evidence>
<proteinExistence type="predicted"/>
<name>A0A919KGA2_9ACTN</name>
<dbReference type="Proteomes" id="UP000619355">
    <property type="component" value="Unassembled WGS sequence"/>
</dbReference>
<keyword evidence="2" id="KW-1185">Reference proteome</keyword>
<comment type="caution">
    <text evidence="1">The sequence shown here is derived from an EMBL/GenBank/DDBJ whole genome shotgun (WGS) entry which is preliminary data.</text>
</comment>
<reference evidence="2" key="1">
    <citation type="journal article" date="2019" name="Int. J. Syst. Evol. Microbiol.">
        <title>The Global Catalogue of Microorganisms (GCM) 10K type strain sequencing project: providing services to taxonomists for standard genome sequencing and annotation.</title>
        <authorList>
            <consortium name="The Broad Institute Genomics Platform"/>
            <consortium name="The Broad Institute Genome Sequencing Center for Infectious Disease"/>
            <person name="Wu L."/>
            <person name="Ma J."/>
        </authorList>
    </citation>
    <scope>NUCLEOTIDE SEQUENCE [LARGE SCALE GENOMIC DNA]</scope>
    <source>
        <strain evidence="2">JCM 4253</strain>
    </source>
</reference>
<protein>
    <submittedName>
        <fullName evidence="1">Uncharacterized protein</fullName>
    </submittedName>
</protein>
<sequence>MGDGVDLGVLVGGADTGDGHAAELGKRFELVGAVAGELAGIGEELSDFRLGGLLAGVGVAEGYQRITG</sequence>
<organism evidence="1 2">
    <name type="scientific">Streptomyces capoamus</name>
    <dbReference type="NCBI Taxonomy" id="68183"/>
    <lineage>
        <taxon>Bacteria</taxon>
        <taxon>Bacillati</taxon>
        <taxon>Actinomycetota</taxon>
        <taxon>Actinomycetes</taxon>
        <taxon>Kitasatosporales</taxon>
        <taxon>Streptomycetaceae</taxon>
        <taxon>Streptomyces</taxon>
    </lineage>
</organism>
<evidence type="ECO:0000313" key="1">
    <source>
        <dbReference type="EMBL" id="GHG76369.1"/>
    </source>
</evidence>
<gene>
    <name evidence="1" type="ORF">GCM10018980_74250</name>
</gene>
<accession>A0A919KGA2</accession>
<dbReference type="EMBL" id="BNBF01000041">
    <property type="protein sequence ID" value="GHG76369.1"/>
    <property type="molecule type" value="Genomic_DNA"/>
</dbReference>